<evidence type="ECO:0000313" key="2">
    <source>
        <dbReference type="EMBL" id="RNL07649.1"/>
    </source>
</evidence>
<sequence length="60" mass="6669">MLFGELPCSACTSRRGASPTSHSTPLAHMVKSEQMHQPSHHPMLRGNRLLPLLIVLLRLL</sequence>
<gene>
    <name evidence="2" type="ORF">C9386_00420</name>
</gene>
<dbReference type="KEGG" id="xva:C7V42_20775"/>
<reference evidence="2 3" key="1">
    <citation type="submission" date="2018-03" db="EMBL/GenBank/DDBJ databases">
        <authorList>
            <person name="Wu G."/>
        </authorList>
    </citation>
    <scope>NUCLEOTIDE SEQUENCE [LARGE SCALE GENOMIC DNA]</scope>
    <source>
        <strain evidence="2 3">SAM-118</strain>
    </source>
</reference>
<comment type="caution">
    <text evidence="2">The sequence shown here is derived from an EMBL/GenBank/DDBJ whole genome shotgun (WGS) entry which is preliminary data.</text>
</comment>
<proteinExistence type="predicted"/>
<dbReference type="AlphaFoldDB" id="A0AAE8JY20"/>
<feature type="region of interest" description="Disordered" evidence="1">
    <location>
        <begin position="1"/>
        <end position="24"/>
    </location>
</feature>
<evidence type="ECO:0000313" key="3">
    <source>
        <dbReference type="Proteomes" id="UP000284283"/>
    </source>
</evidence>
<evidence type="ECO:0000256" key="1">
    <source>
        <dbReference type="SAM" id="MobiDB-lite"/>
    </source>
</evidence>
<dbReference type="EMBL" id="PYTT01000006">
    <property type="protein sequence ID" value="RNL07649.1"/>
    <property type="molecule type" value="Genomic_DNA"/>
</dbReference>
<accession>A0AAE8JY20</accession>
<name>A0AAE8JY20_XANVA</name>
<organism evidence="2 3">
    <name type="scientific">Xanthomonas vasicola pv. vasculorum</name>
    <dbReference type="NCBI Taxonomy" id="325776"/>
    <lineage>
        <taxon>Bacteria</taxon>
        <taxon>Pseudomonadati</taxon>
        <taxon>Pseudomonadota</taxon>
        <taxon>Gammaproteobacteria</taxon>
        <taxon>Lysobacterales</taxon>
        <taxon>Lysobacteraceae</taxon>
        <taxon>Xanthomonas</taxon>
    </lineage>
</organism>
<protein>
    <submittedName>
        <fullName evidence="2">Uncharacterized protein</fullName>
    </submittedName>
</protein>
<dbReference type="Proteomes" id="UP000284283">
    <property type="component" value="Unassembled WGS sequence"/>
</dbReference>